<dbReference type="EMBL" id="LTAZ01000008">
    <property type="protein sequence ID" value="KYH25019.1"/>
    <property type="molecule type" value="Genomic_DNA"/>
</dbReference>
<name>A0A151ABL8_9EURY</name>
<evidence type="ECO:0000313" key="3">
    <source>
        <dbReference type="EMBL" id="KYH25019.1"/>
    </source>
</evidence>
<dbReference type="InterPro" id="IPR055768">
    <property type="entry name" value="DUF7344"/>
</dbReference>
<proteinExistence type="predicted"/>
<feature type="domain" description="DUF7344" evidence="2">
    <location>
        <begin position="10"/>
        <end position="89"/>
    </location>
</feature>
<dbReference type="PATRIC" id="fig|1008153.3.peg.2905"/>
<dbReference type="AlphaFoldDB" id="A0A151ABL8"/>
<gene>
    <name evidence="3" type="ORF">HAPAU_28400</name>
</gene>
<dbReference type="Proteomes" id="UP000075321">
    <property type="component" value="Unassembled WGS sequence"/>
</dbReference>
<reference evidence="3 4" key="1">
    <citation type="submission" date="2016-02" db="EMBL/GenBank/DDBJ databases">
        <title>Genome sequence of Halalkalicoccus paucihalophilus DSM 24557.</title>
        <authorList>
            <person name="Poehlein A."/>
            <person name="Daniel R."/>
        </authorList>
    </citation>
    <scope>NUCLEOTIDE SEQUENCE [LARGE SCALE GENOMIC DNA]</scope>
    <source>
        <strain evidence="3 4">DSM 24557</strain>
    </source>
</reference>
<keyword evidence="1" id="KW-0812">Transmembrane</keyword>
<organism evidence="3 4">
    <name type="scientific">Halalkalicoccus paucihalophilus</name>
    <dbReference type="NCBI Taxonomy" id="1008153"/>
    <lineage>
        <taxon>Archaea</taxon>
        <taxon>Methanobacteriati</taxon>
        <taxon>Methanobacteriota</taxon>
        <taxon>Stenosarchaea group</taxon>
        <taxon>Halobacteria</taxon>
        <taxon>Halobacteriales</taxon>
        <taxon>Halococcaceae</taxon>
        <taxon>Halalkalicoccus</taxon>
    </lineage>
</organism>
<comment type="caution">
    <text evidence="3">The sequence shown here is derived from an EMBL/GenBank/DDBJ whole genome shotgun (WGS) entry which is preliminary data.</text>
</comment>
<accession>A0A151ABL8</accession>
<keyword evidence="1" id="KW-0472">Membrane</keyword>
<keyword evidence="4" id="KW-1185">Reference proteome</keyword>
<sequence length="171" mass="19986">MDAPSRDELFQLLSNQRRREVLRYFSTHSENVELRVLADWVAAQEYDTPIDQLTEKQRQRVYISLYQTHIPTLVDHECIDYNQSTGFVRRTDRMDDLDRYLKLESLTRSDTDIINPTFGWLPSVPRQYTAPLIMSGCSVLLLGWFSIVSPLVLLTISWIGLFSFLVLCHGW</sequence>
<evidence type="ECO:0000259" key="2">
    <source>
        <dbReference type="Pfam" id="PF24035"/>
    </source>
</evidence>
<dbReference type="Pfam" id="PF24035">
    <property type="entry name" value="DUF7344"/>
    <property type="match status" value="1"/>
</dbReference>
<evidence type="ECO:0000313" key="4">
    <source>
        <dbReference type="Proteomes" id="UP000075321"/>
    </source>
</evidence>
<evidence type="ECO:0000256" key="1">
    <source>
        <dbReference type="SAM" id="Phobius"/>
    </source>
</evidence>
<keyword evidence="1" id="KW-1133">Transmembrane helix</keyword>
<protein>
    <recommendedName>
        <fullName evidence="2">DUF7344 domain-containing protein</fullName>
    </recommendedName>
</protein>
<feature type="transmembrane region" description="Helical" evidence="1">
    <location>
        <begin position="151"/>
        <end position="168"/>
    </location>
</feature>